<dbReference type="Proteomes" id="UP000033647">
    <property type="component" value="Unassembled WGS sequence"/>
</dbReference>
<sequence>MRTVTADLYGIITKVNSLLSLLLAFKGEEEKKKKKKNTIVAHAQHLPLWLFHRVGSAEVAKDFTSAGDPRLPVRKP</sequence>
<evidence type="ECO:0000313" key="1">
    <source>
        <dbReference type="EMBL" id="KJY01665.1"/>
    </source>
</evidence>
<protein>
    <submittedName>
        <fullName evidence="1">Uncharacterized protein</fullName>
    </submittedName>
</protein>
<evidence type="ECO:0000313" key="2">
    <source>
        <dbReference type="Proteomes" id="UP000033647"/>
    </source>
</evidence>
<dbReference type="AlphaFoldDB" id="A0A0F4GW56"/>
<accession>A0A0F4GW56</accession>
<keyword evidence="2" id="KW-1185">Reference proteome</keyword>
<dbReference type="EMBL" id="LAFY01000275">
    <property type="protein sequence ID" value="KJY01665.1"/>
    <property type="molecule type" value="Genomic_DNA"/>
</dbReference>
<organism evidence="1 2">
    <name type="scientific">Zymoseptoria brevis</name>
    <dbReference type="NCBI Taxonomy" id="1047168"/>
    <lineage>
        <taxon>Eukaryota</taxon>
        <taxon>Fungi</taxon>
        <taxon>Dikarya</taxon>
        <taxon>Ascomycota</taxon>
        <taxon>Pezizomycotina</taxon>
        <taxon>Dothideomycetes</taxon>
        <taxon>Dothideomycetidae</taxon>
        <taxon>Mycosphaerellales</taxon>
        <taxon>Mycosphaerellaceae</taxon>
        <taxon>Zymoseptoria</taxon>
    </lineage>
</organism>
<proteinExistence type="predicted"/>
<reference evidence="1 2" key="1">
    <citation type="submission" date="2015-03" db="EMBL/GenBank/DDBJ databases">
        <title>RNA-seq based gene annotation and comparative genomics of four Zymoseptoria species reveal species-specific pathogenicity related genes and transposable element activity.</title>
        <authorList>
            <person name="Grandaubert J."/>
            <person name="Bhattacharyya A."/>
            <person name="Stukenbrock E.H."/>
        </authorList>
    </citation>
    <scope>NUCLEOTIDE SEQUENCE [LARGE SCALE GENOMIC DNA]</scope>
    <source>
        <strain evidence="1 2">Zb18110</strain>
    </source>
</reference>
<comment type="caution">
    <text evidence="1">The sequence shown here is derived from an EMBL/GenBank/DDBJ whole genome shotgun (WGS) entry which is preliminary data.</text>
</comment>
<name>A0A0F4GW56_9PEZI</name>
<gene>
    <name evidence="1" type="ORF">TI39_contig283g00003</name>
</gene>